<keyword evidence="2" id="KW-0732">Signal</keyword>
<keyword evidence="4" id="KW-1185">Reference proteome</keyword>
<evidence type="ECO:0000256" key="2">
    <source>
        <dbReference type="SAM" id="SignalP"/>
    </source>
</evidence>
<feature type="region of interest" description="Disordered" evidence="1">
    <location>
        <begin position="195"/>
        <end position="218"/>
    </location>
</feature>
<organism evidence="3 4">
    <name type="scientific">Streptomyces chattanoogensis</name>
    <dbReference type="NCBI Taxonomy" id="66876"/>
    <lineage>
        <taxon>Bacteria</taxon>
        <taxon>Bacillati</taxon>
        <taxon>Actinomycetota</taxon>
        <taxon>Actinomycetes</taxon>
        <taxon>Kitasatosporales</taxon>
        <taxon>Streptomycetaceae</taxon>
        <taxon>Streptomyces</taxon>
    </lineage>
</organism>
<feature type="compositionally biased region" description="Polar residues" evidence="1">
    <location>
        <begin position="198"/>
        <end position="207"/>
    </location>
</feature>
<feature type="compositionally biased region" description="Basic and acidic residues" evidence="1">
    <location>
        <begin position="56"/>
        <end position="72"/>
    </location>
</feature>
<dbReference type="Proteomes" id="UP000037982">
    <property type="component" value="Unassembled WGS sequence"/>
</dbReference>
<dbReference type="PATRIC" id="fig|66876.3.peg.5549"/>
<dbReference type="AlphaFoldDB" id="A0A0N0GXU7"/>
<name>A0A0N0GXU7_9ACTN</name>
<evidence type="ECO:0000313" key="3">
    <source>
        <dbReference type="EMBL" id="KPC61272.1"/>
    </source>
</evidence>
<protein>
    <recommendedName>
        <fullName evidence="5">Lipoprotein</fullName>
    </recommendedName>
</protein>
<feature type="chain" id="PRO_5038770855" description="Lipoprotein" evidence="2">
    <location>
        <begin position="28"/>
        <end position="218"/>
    </location>
</feature>
<accession>A0A0N0GXU7</accession>
<comment type="caution">
    <text evidence="3">The sequence shown here is derived from an EMBL/GenBank/DDBJ whole genome shotgun (WGS) entry which is preliminary data.</text>
</comment>
<feature type="signal peptide" evidence="2">
    <location>
        <begin position="1"/>
        <end position="27"/>
    </location>
</feature>
<evidence type="ECO:0000256" key="1">
    <source>
        <dbReference type="SAM" id="MobiDB-lite"/>
    </source>
</evidence>
<dbReference type="RefSeq" id="WP_053925889.1">
    <property type="nucleotide sequence ID" value="NZ_LGKG01000150.1"/>
</dbReference>
<evidence type="ECO:0008006" key="5">
    <source>
        <dbReference type="Google" id="ProtNLM"/>
    </source>
</evidence>
<reference evidence="4" key="1">
    <citation type="submission" date="2015-07" db="EMBL/GenBank/DDBJ databases">
        <authorList>
            <person name="Ju K.-S."/>
            <person name="Doroghazi J.R."/>
            <person name="Metcalf W.W."/>
        </authorList>
    </citation>
    <scope>NUCLEOTIDE SEQUENCE [LARGE SCALE GENOMIC DNA]</scope>
    <source>
        <strain evidence="4">NRRL ISP-5002</strain>
    </source>
</reference>
<evidence type="ECO:0000313" key="4">
    <source>
        <dbReference type="Proteomes" id="UP000037982"/>
    </source>
</evidence>
<feature type="region of interest" description="Disordered" evidence="1">
    <location>
        <begin position="29"/>
        <end position="86"/>
    </location>
</feature>
<dbReference type="EMBL" id="LGKG01000150">
    <property type="protein sequence ID" value="KPC61272.1"/>
    <property type="molecule type" value="Genomic_DNA"/>
</dbReference>
<proteinExistence type="predicted"/>
<sequence length="218" mass="22447">MQRAPKIRLISLAGTAALAVAVPLAAAAAGTADTARRTDDARAEPGAKSGAVSGERSPKKSEKAADEAENRRSGGNSGDPLAALGLPLLSEGGRTSRCGPELASPQGIEAQTCVLAERGLTWARTYYRNPTGAPLRAVLTLLRPDGRTVQVHCEVAATDEPGVCETPTGATGRRGRAPYDAVAEISDLAGERLLLRSGGNSAPSKGSSDLRRKNRRGG</sequence>
<feature type="compositionally biased region" description="Basic and acidic residues" evidence="1">
    <location>
        <begin position="34"/>
        <end position="45"/>
    </location>
</feature>
<gene>
    <name evidence="3" type="ORF">ADL29_25295</name>
</gene>